<protein>
    <submittedName>
        <fullName evidence="1">Uncharacterized protein</fullName>
    </submittedName>
</protein>
<evidence type="ECO:0000313" key="1">
    <source>
        <dbReference type="EMBL" id="KAG9485315.1"/>
    </source>
</evidence>
<dbReference type="Proteomes" id="UP000770717">
    <property type="component" value="Unassembled WGS sequence"/>
</dbReference>
<keyword evidence="2" id="KW-1185">Reference proteome</keyword>
<evidence type="ECO:0000313" key="2">
    <source>
        <dbReference type="Proteomes" id="UP000770717"/>
    </source>
</evidence>
<proteinExistence type="predicted"/>
<organism evidence="1 2">
    <name type="scientific">Eleutherodactylus coqui</name>
    <name type="common">Puerto Rican coqui</name>
    <dbReference type="NCBI Taxonomy" id="57060"/>
    <lineage>
        <taxon>Eukaryota</taxon>
        <taxon>Metazoa</taxon>
        <taxon>Chordata</taxon>
        <taxon>Craniata</taxon>
        <taxon>Vertebrata</taxon>
        <taxon>Euteleostomi</taxon>
        <taxon>Amphibia</taxon>
        <taxon>Batrachia</taxon>
        <taxon>Anura</taxon>
        <taxon>Neobatrachia</taxon>
        <taxon>Hyloidea</taxon>
        <taxon>Eleutherodactylidae</taxon>
        <taxon>Eleutherodactylinae</taxon>
        <taxon>Eleutherodactylus</taxon>
        <taxon>Eleutherodactylus</taxon>
    </lineage>
</organism>
<accession>A0A8J6KB70</accession>
<gene>
    <name evidence="1" type="ORF">GDO78_008412</name>
</gene>
<dbReference type="EMBL" id="WNTK01000004">
    <property type="protein sequence ID" value="KAG9485315.1"/>
    <property type="molecule type" value="Genomic_DNA"/>
</dbReference>
<name>A0A8J6KB70_ELECQ</name>
<dbReference type="AlphaFoldDB" id="A0A8J6KB70"/>
<comment type="caution">
    <text evidence="1">The sequence shown here is derived from an EMBL/GenBank/DDBJ whole genome shotgun (WGS) entry which is preliminary data.</text>
</comment>
<reference evidence="1" key="1">
    <citation type="thesis" date="2020" institute="ProQuest LLC" country="789 East Eisenhower Parkway, Ann Arbor, MI, USA">
        <title>Comparative Genomics and Chromosome Evolution.</title>
        <authorList>
            <person name="Mudd A.B."/>
        </authorList>
    </citation>
    <scope>NUCLEOTIDE SEQUENCE</scope>
    <source>
        <strain evidence="1">HN-11 Male</strain>
        <tissue evidence="1">Kidney and liver</tissue>
    </source>
</reference>
<sequence>MDRDMGWPAGAAVNADCSGLACRDASSPSCRRVVMATGHHIQVSYFAIPEKKLPVRVRVNFTVRVRICRPGRNAANSAKVGSRLADGGSRPHAVSAGVMWSGHIL</sequence>